<dbReference type="InterPro" id="IPR003718">
    <property type="entry name" value="OsmC/Ohr_fam"/>
</dbReference>
<dbReference type="PATRIC" id="fig|1698449.3.peg.924"/>
<sequence>MAVEQVNVCAELQQGVAVKVQARQFELMLDEPKSLGGTDTGMNPVEALLGALGACQAIVARVYAAKFNVVLDGFNVKLEGDLDLDGFLGKSEVRPGYSAIRYQYWIESPSAQEDVAALIKFVAEKCPVGDSLAQGVELSLNGVHLNQQVL</sequence>
<dbReference type="PANTHER" id="PTHR35368:SF1">
    <property type="entry name" value="HYDROPEROXIDE REDUCTASE"/>
    <property type="match status" value="1"/>
</dbReference>
<dbReference type="STRING" id="1697053.AKN87_06620"/>
<dbReference type="EMBL" id="CP012365">
    <property type="protein sequence ID" value="AKX59298.1"/>
    <property type="molecule type" value="Genomic_DNA"/>
</dbReference>
<dbReference type="Pfam" id="PF02566">
    <property type="entry name" value="OsmC"/>
    <property type="match status" value="1"/>
</dbReference>
<dbReference type="AlphaFoldDB" id="A0A0K1XDP3"/>
<dbReference type="Proteomes" id="UP000063953">
    <property type="component" value="Chromosome"/>
</dbReference>
<evidence type="ECO:0000313" key="2">
    <source>
        <dbReference type="Proteomes" id="UP000063953"/>
    </source>
</evidence>
<keyword evidence="2" id="KW-1185">Reference proteome</keyword>
<proteinExistence type="predicted"/>
<name>A0A0K1XDP3_9GAMM</name>
<dbReference type="Gene3D" id="3.30.300.20">
    <property type="match status" value="1"/>
</dbReference>
<dbReference type="SUPFAM" id="SSF82784">
    <property type="entry name" value="OsmC-like"/>
    <property type="match status" value="1"/>
</dbReference>
<accession>A0A0K1XDP3</accession>
<reference evidence="1 2" key="1">
    <citation type="journal article" date="2015" name="Genome Announc.">
        <title>Genome Sequences of Oblitimonas alkaliphila gen. nov. sp. nov. (Proposed), a Novel Bacterium of the Pseudomonadaceae Family.</title>
        <authorList>
            <person name="Lauer A.C."/>
            <person name="Nicholson A.C."/>
            <person name="Humrighouse B.W."/>
            <person name="Emery B."/>
            <person name="Drobish A."/>
            <person name="Juieng P."/>
            <person name="Loparev V."/>
            <person name="McQuiston J.R."/>
        </authorList>
    </citation>
    <scope>NUCLEOTIDE SEQUENCE [LARGE SCALE GENOMIC DNA]</scope>
    <source>
        <strain evidence="1 2">E5571</strain>
    </source>
</reference>
<dbReference type="InterPro" id="IPR015946">
    <property type="entry name" value="KH_dom-like_a/b"/>
</dbReference>
<dbReference type="PANTHER" id="PTHR35368">
    <property type="entry name" value="HYDROPEROXIDE REDUCTASE"/>
    <property type="match status" value="1"/>
</dbReference>
<dbReference type="InterPro" id="IPR036102">
    <property type="entry name" value="OsmC/Ohrsf"/>
</dbReference>
<dbReference type="RefSeq" id="WP_053100470.1">
    <property type="nucleotide sequence ID" value="NZ_CP012365.1"/>
</dbReference>
<evidence type="ECO:0000313" key="1">
    <source>
        <dbReference type="EMBL" id="AKX59298.1"/>
    </source>
</evidence>
<gene>
    <name evidence="1" type="ORF">AKN88_04625</name>
</gene>
<dbReference type="InterPro" id="IPR052924">
    <property type="entry name" value="OsmC/Ohr_hydroprdx_reductase"/>
</dbReference>
<organism evidence="1 2">
    <name type="scientific">Thiopseudomonas alkaliphila</name>
    <dbReference type="NCBI Taxonomy" id="1697053"/>
    <lineage>
        <taxon>Bacteria</taxon>
        <taxon>Pseudomonadati</taxon>
        <taxon>Pseudomonadota</taxon>
        <taxon>Gammaproteobacteria</taxon>
        <taxon>Pseudomonadales</taxon>
        <taxon>Pseudomonadaceae</taxon>
        <taxon>Thiopseudomonas</taxon>
    </lineage>
</organism>
<protein>
    <submittedName>
        <fullName evidence="1">Peroxiredoxin</fullName>
    </submittedName>
</protein>